<dbReference type="RefSeq" id="WP_120030633.1">
    <property type="nucleotide sequence ID" value="NZ_QVMU01000006.1"/>
</dbReference>
<reference evidence="2 3" key="1">
    <citation type="submission" date="2018-08" db="EMBL/GenBank/DDBJ databases">
        <title>Vibrio isolated from the Eastern China Marginal Seas.</title>
        <authorList>
            <person name="Li Y."/>
        </authorList>
    </citation>
    <scope>NUCLEOTIDE SEQUENCE [LARGE SCALE GENOMIC DNA]</scope>
    <source>
        <strain evidence="2 3">BEI233</strain>
    </source>
</reference>
<name>A0A3A6QN02_9VIBR</name>
<sequence>MLFSTFQFFVTTLLAAVCARVISVSEGDLPILALIIPVLWLIPNWGVSALMLLGSVTVYGLTLPHQPISLSVGLWILFPLLMVVFSRRSSIGVIATTTLIVITLLVGIMVTQSGEKLGGTGFTTLIQALSIIMGWWALRQWKPTKKHGWWALVLLLPFWIAGLIHAALFSLCVIGIMATMENLVKLKTFRWGKLLCWTIPTVGFTALVLAPNAELPKPVFVVWLCLLGTAWMTDYILRSVENNEEI</sequence>
<dbReference type="EMBL" id="QVMU01000006">
    <property type="protein sequence ID" value="RJX71986.1"/>
    <property type="molecule type" value="Genomic_DNA"/>
</dbReference>
<feature type="transmembrane region" description="Helical" evidence="1">
    <location>
        <begin position="91"/>
        <end position="110"/>
    </location>
</feature>
<feature type="transmembrane region" description="Helical" evidence="1">
    <location>
        <begin position="149"/>
        <end position="174"/>
    </location>
</feature>
<gene>
    <name evidence="2" type="ORF">DZ860_09180</name>
</gene>
<feature type="transmembrane region" description="Helical" evidence="1">
    <location>
        <begin position="219"/>
        <end position="237"/>
    </location>
</feature>
<evidence type="ECO:0000313" key="2">
    <source>
        <dbReference type="EMBL" id="RJX71986.1"/>
    </source>
</evidence>
<keyword evidence="1" id="KW-1133">Transmembrane helix</keyword>
<evidence type="ECO:0008006" key="4">
    <source>
        <dbReference type="Google" id="ProtNLM"/>
    </source>
</evidence>
<comment type="caution">
    <text evidence="2">The sequence shown here is derived from an EMBL/GenBank/DDBJ whole genome shotgun (WGS) entry which is preliminary data.</text>
</comment>
<keyword evidence="1" id="KW-0812">Transmembrane</keyword>
<feature type="transmembrane region" description="Helical" evidence="1">
    <location>
        <begin position="68"/>
        <end position="85"/>
    </location>
</feature>
<organism evidence="2 3">
    <name type="scientific">Vibrio sinensis</name>
    <dbReference type="NCBI Taxonomy" id="2302434"/>
    <lineage>
        <taxon>Bacteria</taxon>
        <taxon>Pseudomonadati</taxon>
        <taxon>Pseudomonadota</taxon>
        <taxon>Gammaproteobacteria</taxon>
        <taxon>Vibrionales</taxon>
        <taxon>Vibrionaceae</taxon>
        <taxon>Vibrio</taxon>
    </lineage>
</organism>
<feature type="transmembrane region" description="Helical" evidence="1">
    <location>
        <begin position="117"/>
        <end position="137"/>
    </location>
</feature>
<evidence type="ECO:0000256" key="1">
    <source>
        <dbReference type="SAM" id="Phobius"/>
    </source>
</evidence>
<evidence type="ECO:0000313" key="3">
    <source>
        <dbReference type="Proteomes" id="UP000273252"/>
    </source>
</evidence>
<dbReference type="OrthoDB" id="5829628at2"/>
<feature type="transmembrane region" description="Helical" evidence="1">
    <location>
        <begin position="194"/>
        <end position="213"/>
    </location>
</feature>
<dbReference type="AlphaFoldDB" id="A0A3A6QN02"/>
<proteinExistence type="predicted"/>
<accession>A0A3A6QN02</accession>
<keyword evidence="3" id="KW-1185">Reference proteome</keyword>
<protein>
    <recommendedName>
        <fullName evidence="4">Integral membrane protein</fullName>
    </recommendedName>
</protein>
<feature type="transmembrane region" description="Helical" evidence="1">
    <location>
        <begin position="29"/>
        <end position="56"/>
    </location>
</feature>
<keyword evidence="1" id="KW-0472">Membrane</keyword>
<dbReference type="Proteomes" id="UP000273252">
    <property type="component" value="Unassembled WGS sequence"/>
</dbReference>